<feature type="compositionally biased region" description="Basic and acidic residues" evidence="2">
    <location>
        <begin position="2965"/>
        <end position="2975"/>
    </location>
</feature>
<feature type="coiled-coil region" evidence="1">
    <location>
        <begin position="4941"/>
        <end position="5012"/>
    </location>
</feature>
<evidence type="ECO:0000259" key="3">
    <source>
        <dbReference type="SMART" id="SM00912"/>
    </source>
</evidence>
<evidence type="ECO:0000256" key="2">
    <source>
        <dbReference type="SAM" id="MobiDB-lite"/>
    </source>
</evidence>
<feature type="region of interest" description="Disordered" evidence="2">
    <location>
        <begin position="4178"/>
        <end position="4231"/>
    </location>
</feature>
<sequence>MREFNLSEKILKRYLKRKRSVSVALIVTFLITGGLGLMEELALARDLRVRTKEANIIKPDNGGPSLNTSANKTDVVNIVNPDASGISHNKFTDLSVGAGNGIIFNNSTEHGTSQIGGYVTKNPNLTSNAKTILNEVTGNNISNINGSVEIFGKKADFILANENGINVNGATFINTNGVTLTTGAISKDNSGINFDVQKGNILLNGVGTSGSYFNVLAKTIQIYNEISPIEGEARPDITLIAGQNKIGFDSNDLSKPYVKSSTESKEDKYGIYATELGAMYGRNIRLISTGQGLGVKHDGVVFSEEDILIEADGKISIATLNAKKNIKLKGKDLETKGGIIKVAGKDQINSISAGNDITFELEGNGTIRSAVQSTGGNIVISAKGLTLQDKTSARLISKNSITLKLSEKLDVQGVLIPTVSGVDSNKLVIVSNSDGSLQVKDIESGRVYSSEEITWVSTGIIGKDVKIFTKELVNKGIISADGKLTITAESLLNEKNALLKGSDLELIANSSFVNKGEIRENKKELNEVVDPNGKLKIEVLKGKFENYGNISAKDITITAQELINALNGKVIASDGNIILTTTVGELVNNGEILATKDLKLISANNLTNTGKLGADSILIQAVQGKFLNAGHITAVKDLVINVKELFNAGSSEEIEKYLGALYQYSEVELTKVENSISELNKKIAAEKDPAQLAELKATLSGLEEVKNKLNNLKDILSKTGMLGVLSGDNVKITTKESFKNKGVVTSQKDLTLETGSVINSGVLQAGDNLLIEALGKIVNTQRITAGKKIIISGDSFVSNGNEERIKEYLELLQNLNSENLSAEELAELKAKIAAFSDLGVIEGETLAITTKTTLENNGIVITKGDVSLKSEDSIKNNGVMSVGKNLDVKGKSFSSKDLTIKENLSANISGDFNSYNLSVGGNVDVTSSKLENSGKLETGGGLNLTGDFSNKSGATASVGKSLNINGGVNNSGELLVGETIKINSENRNNGESFANSGNINASGEIEIGGSSFDNTGKIATGSKLDINVSGDIDNSGNIEAKNDISLAGKNLNNKNGDLVTEGNLTANISEKVTNGNMSVGNDINITSNGFHNSGSTVAGGNISLNTKTGDFGNSGKLHAAGKIDLDSRSAANSGEIIGNGVDISTKGSFFNTGSLQSKGSIVINNTGDVILTSGEVKASGDISITGNNSDIKLNGKVLSEGKIDVKSKTGDIETGKVQALGDISISTEKDIINKGMIVSNSNINLSADGIVNEEGNTIWAGKDAVLNAMREIYNSLNANIVSQNDMKLSAKSITNDAGTIAAGGNLDIKADNLTNKSRVDVKYEIVDTESSKQTVRWDDTFNYHLDSTEIWIPVIENKSVVTDKATIEAEGNLNISGFSSDKAKVNNYSGTILAGKDMTIKGDILNETAYQNLNVVDLLKLIQVRLSWQTKLYITNAHGNSGVSFEGSLYDALTKGYFGRGREAYYKALALVDNPLLDKVLSSVLGSDWKGKDKPISQDKWNFDGSFKYYAANGNAQIIAGGNFTHTNGSLVNNGGESGGNKNVNVNIGDNSIEGVGSNLDVDISDINSIKEIGGVKYPHDVELATGSITIDGVTITAETGNLAGAIAVSGTVNPIIFIDIPKGENGIFKPVEGEPQPGKPIYETNIDFIDPDKFFGSDYFFEQLGYDKNKTSAVLGDAYYDYLLLKDIIQKGLGYTGNVSAEDIQALIDNAAEISATLGLELGKALTQDQINNLEHDIVWYVEVEVNGQKVLAPQLYLGKNSRINIAQNQGNGGTSTIKVGGDLVSDNTSFDNTNGNIDAGGNIIIKSSGDINNNSSGGMGGGISSDKNIAVDAAGDVNMIGGSLKGDNVIVSGDNVNIESTLGVDEKGNQIISDKAGIEADNGIQIDAKNDVNIKGGSLTASGEEIKPEEEGGAPGFEEPAPEQPEVVKDVDYYKELFKKESADIIEGDAGSININAGGDVNIKDIHTVSSEFKHEYDNGGFAQSSSTSATSNGSNLQGSNININGENVNIVGSDLSTNDTKEDANKDALPGSININAKNDVNIEDSKDLIHQDQYQKNLGTVNGLLTQESSRKELEASLSHGSSIKTSGDLNVSAGNDVTLKGSDVTVGGNANIDAENDLNILDGRNEVKEESNESRYQVFGGGRTDVKKSSSTSVGSNISVGGDLNANAGNNIKVVGGNISANGDTNLSAGNDISIEAGKNEYHEEKKELNIGLYVEGSAGIGGVGVTGSASTADMSTSSEISTEWGGESAAGENLDGSNEKTPTTSGRPHMDQIVSGEFGVKLESKNTTIDETTWTESQISGDNINISAGNKVDIGGGDYKATGDISISGKQVDSTKYTDERTENSSGFSIAVKNTAGVNSAIVDTINKGVQMDSAIKSGNANDGILAAQGVGAVTNVIFNDAIGVTNKQSINVSIEDSTSKTTSENVSSVDAGGSVTIKATEGDINLNGVDVKAEDNINLDAKKDINITAAKKTSTENGFKVDLEAQLEESAGVSALWGANTDIGVGGSANLDITKKNSTDYENSTISAGGNISIKSGGDTNIDGGNVEAKKDVNLDIGGNLNIISKKSSHDNHEINANAGANVSIGAASNTIGKGEVGLSGGGGDIWSSGETVSQSGIKAGGNLNADIEGDLNIEGGILGSETGAGKVDVGGNINIKDITTKEQAGGAHITGSGGFTGDFGADGTIGDIKDKEVVSKGVIGVDNITAGGDVNINGEVGSVEDIYKDMENTQIVTKDIYQKGGDISLSGSTSNIKDVKDKVDSISSKFGGTSKTSGINKGNDSDGINVGGKSVGDSDRNSIIKGGDDKYSVLDKDNAFDLPQREDTGTGDVVLKDTAGETIITPESYTPLGAEPPSSKKDTSDNSDDKEDLYHAEYVETTGSDKKVSFDDNVKVNEYDPSEPGIGDATVDKPINDKDINDNEDLYYAEYVETTDPKVSFDDKVKVNEYDPSEPGIGDVTVDKPINDKNINDNEDLYQIEQVYNSDSDSSDDDLYQAEQVYNSDSDSDGDTSSIDEKSPEEQLKDLEDIKDLITSKDELTQEDRDDLKQLDDEIRELQEKIQNDKIDSDDDSSSISSDDSIISESGSEASLESNASTENSLEELSERLADFSDRLGKDAEEANKRIEELQEKIQNELDKSAEEQRINTEIENSIKEDIKNFLEKHFPEESEKLIKDSSSESGDDSGSESSLSDEIKDFLEKHFPEESKTLIDKYADLDDDNAFDFPQREDTDSGDVTLEDTANEEKIVAEYYTPLGAEPPSSVGKKDDNSLTIKQVTSEIHNDKYRDQYAKLEKIEQSLQKEREKLAELLEKQKELTDKKLTDKDKKELEKIEKELRKTLDKISSLTKEQQKTLDKIDEIRRTDITEDDIVYEEIPGAVFKKDLGETESNKIKVNDDYSQVKDLIPNGSDQDEHIYAEIDKDAGFADTDKNINEEKSVDEQLKDLSDIRDVILNKGELTSEDKEDLKQLEKEIEELKDKGAKDEEAIYEEIGEKTSNAEEGWKDNPIYESLDNYLTKTVDGDDVSDAGTIYEEVEDVKDVKKASTESKLSLKDKVLVGVAPGKAVNDASKKFSSAKDKFDKAKTNEAKEKALDAMNKAIDHMRDLESHILDKNKGKPSKELDRLQDSIHEANKDYREAVLKNIGVDLTPQPSAKPVEPPPYKNPPSYEEAIKSLNKGNGIENGDLNLKNNDKYKVLNDDNAFDFPKREDNGAGDVVLKDTAGESVIVAEHYTPLGAEPPSNDGTRPKDPPPYKAPPPYPGNQKIEKQVPPYKAPPAYQEKNMKNNNNSENIVKLEKQIESLHKDIERVQKIEAITGGDLGTGTVLDDLKHKLEKAEKELADVQDKVLEGLSENDKKVYKDLSKELGNLTKRQEELTNKQPLSAEAVAELNKIEQELKDVLDKLNSISGKNSGISQGDKYGALSGDNAFDLPQREDNASGDVTLKDTANEEKIVAEHYIPLGAEPPHLGSDKKASTNQPIVSKNSKNDNALSIKNVVREIHNDKYRDQYAKLEKTEQKLQKEREKLTELLEKQAELTNKKLTSKDKKELNKLEKDLKKTLDKINSLTGEQQKIVDKIDEIRRTDITEDDIVYEQIPGAVFKKDLGEVENNKIKINDDYSQVKDSIENENDQEEHIYAEVDVNAGPAYTDRNSGEEKSIEEQLKDLNDIKDIILSKGNLTPEDREDLKQLEKEINQLKGENGDDDTDPTPEPPSRPPQPPKYKNPPSYEEAIKALNKNSSGNISKNSQDVNLKGILSKDSVNSEQASNKKVTFNGEVEVKTFDKENASDKLSDSYKESLSTVNREDKTSDKHIYETIGGDTEGVKTIYETIGEDVGNVKTIYETIGEKNSNVDEGWQDNPIYESLDEHIYETIDSDNETTYEKTKEPNKVEAESGLSIKDKVLLGINPKKVIKDADKSFDKAKDKFDNAKTSEEREKALDAMDKAIDHMRDIEKSILDKNINSGKLNEELEAIQFFIHEANKDYREATLKHITGRDDFDPRPDLPPRPQPPKYKNPPSYEEAIKSLNKGAGTGKGDVNLSNKYEVLDKDNAFDFPKDSGERVSIKDIANEPEIKPEKYIPLGAEPQGNAEKTLDSLGKQLDVLQKVQSQITSKGQLGENDKKLLGSVEKQAQDIIKKIDETLTKNPPKYKNPPSYDETMKKIKSTDKYNVLSGDNAFDFPNDDGGSVTLKDTANEPEIIPEKYENLNTKNPNQKSIDDMSNEEYIDSVRKDIERVQKIVEITGGDEATEAALRELNQKLDNALAEIGQSDDSMLKGLSEKDQLRYKNLASDLAHLQSQQVSLMKKANLNPSDNIKLDKIQDEMENIKEILNGLEKKGNKVKPVVPPKPSKSKIDSVLGKNTVGDVIIKPPVPPKPSNLKNDNVSGKVIEGNIVVKPPIPAKPSKLKIDSVLGKNTGNGDIDISVERQHPLFSTRYDHLDSINSSIKKNEEKLENLFKKQAELASKNLSAKNNKDLDKIEKELAKVSGEMNTLLQEKVKTEDEINKIRDIYSKELGTEKKKDVLTIKDTDKSENKLTNGGEGANKTSNENTLARTESTTSTDSNFSTNSGLWKDKNSKSLEDLLSIQDKISTDKEEAKSEKVEKSEDKKSKNPFKNLFSKKTDGSSKKNDKNSNKNAIKNPFASKPKADREGYKKVGDTYVKSEQEAKRQLDLALDNPNIPKEHLQDFAKRTFLNKGIAGPEEGKKNIVTERITNSGEQDQERLKTLYDRIGNDFEGTRKEMNREVADQLANNDKLASLILGEVFADPEKAQELLDIYEISPQEALDDVLAGKYMEGLQIDQDFVKDVAKIIDETRGEIFEKFTGEKYKAPNLVFGNNLPGTTGIFSNGEMKIDLRQQNGIKDVINILLHEGTHNEQSLIKEGNSDRVEDSVRDLYAMNSDGGYIIPADPDGYKNQPVESEAFDAMKGEEIVKHLLDTAVNTLKGEIYVVPDKDFDDISISQYFDDSSSISSEGSNVSQEKDLNYYTQKIDDMLKQQEDIIFSPDIDKEKSEAFKEEYAALREEIGNILGNNQDIMLTSKEKEKLEDMLEKIERIDDRIAQSQSGPLEHRIDIGNGVTVLTRSNKDILDSLKIVADNADKLPAEHLESYLKDFYNGTNEQALATKVKENIGNGEQIFVSKGEVEHDKASLEALKKIEAALEKKKGSQVALKEDNDGTKKSKKKANETPEVREKDRNNRDVITRSSKDVKDNLKKVAEMSKKLPPEHLTDYLGRVVLNSDQKEINRNNKDGESIVKNPKLDLDSEAAKNLGDIYASIYDKSDKTLNSQLDKELVDKLKSNSEINDLLTNNEVTKENLEKLAKTVASLKKEIYENSTGREYSSVQVRIEKSTGDINGKLQGNVLTLYLRDGANMVDYLGTAVHELKHNDQNNIRKDSNESGPLPYLYGINTSKDGYIEPNVDVNAYKDQPVEAEAFQIQKEVLAVFKDGFVDPTLIPKKALSTKDKLNLKLNPDKLVSDATKGSGKLREDLKNSFGEGAIQAGIGKVRGDIENLESLKKVFLEKNQDGKYNQQIKDLQKEINDNYTAILIAKKDLTSEQNKLAEAAGGESSIDEKLYVDSYEDIDKLVDRSLNKKLEEYKDRLVKELGLDSETVNKVFKEHEKEMNDYAKRYLKKSLSTDFTGIISHQEIEQSLDKAFNDELKRVTGKEQDIRGEFVRKTTENGVIYERTPKGINKQLDILAKNKNIPADHLQDYLSNLFTHKGPKEAFKKTKSGEVVVDTTDVHIFGEQGTKNLKSLYDRIPNDFEATRKEMDSQLVSVLGKNEHLNNIVGQALEKKMDAMKKIYEKNPEGLVESLYNINIKGIGKEDVESIVRSVEEGRREIFESTTGIPYTESEIKISSDVKAKGQDALAAHNSNDGSIEISIDKITTLGVLLDAIMHETLHHEQTLISNNKDKVPESVRDYYATQLAGYITPYNDTQDAIRHYYEQTIEREAFEVMNAKEVLKEIARNILGEKSEVDKLINKELKNALTEYKDVLKNMYPNMKEEIDIAFKENSKEISDGARSYLEDVLKEKNSLPSKEELKELLDDAFVAELEKWKLKEQEEEFVRVDEGDRTLFLRTPEGVKKQLGLVAKDKNNIPSEHVQEFLANTFLDKGNKESIKKDDGNAVITNSSEVELDREAKKNLSSLYSKLDNNFKDTRNNMNKELINDLGKNKKLQDFILQGGKVDVDFLKLAYERQPEAVINSIYDMNIAGTSDEMIQNIYSAIQEGRKEVFEKALDVEYRPSDIVFTTSSDDSAEIASYNPKTENVEFYRDRADSFGVALDYLLHESQHHEQKIIANAKGTNKIPEGLGEKYKINMKGYITPDSESDMFGWEMYKAQPTEAEAFDVMKAKDVINSLVQNIISGTNNANQKNQNSNEQKFVKGDKEDIGAEGKLYGLALGKPKRPEEGNPSQSNINIETKTENLKLGEIPLIFGESSNYLSASLAQGGNSGANKSANSYLAVFNGDDGVKRLEELAQKFMERTLTEEDLEDYSNYKVYGSSIDIFHAQDTDENRVSSSSNMDLLKELLGTQLGAQGLQKMYQGMKELQVNPDNQISKEKYKEGMKEFFDAKMIVTLNKTLDGGAQAYIDMSSFFTTDQDIDLEKVAEKIYDEDSDMYDSSEAVMLRYILEKHSGNPNVKYMLEGQLIDISEGLKNKISKK</sequence>
<evidence type="ECO:0000313" key="4">
    <source>
        <dbReference type="EMBL" id="STO31620.1"/>
    </source>
</evidence>
<dbReference type="GO" id="GO:0003824">
    <property type="term" value="F:catalytic activity"/>
    <property type="evidence" value="ECO:0007669"/>
    <property type="project" value="UniProtKB-ARBA"/>
</dbReference>
<dbReference type="SMART" id="SM00710">
    <property type="entry name" value="PbH1"/>
    <property type="match status" value="9"/>
</dbReference>
<feature type="region of interest" description="Disordered" evidence="2">
    <location>
        <begin position="5031"/>
        <end position="5156"/>
    </location>
</feature>
<feature type="compositionally biased region" description="Basic and acidic residues" evidence="2">
    <location>
        <begin position="5074"/>
        <end position="5083"/>
    </location>
</feature>
<dbReference type="EMBL" id="UGGU01000003">
    <property type="protein sequence ID" value="STO31620.1"/>
    <property type="molecule type" value="Genomic_DNA"/>
</dbReference>
<feature type="coiled-coil region" evidence="1">
    <location>
        <begin position="798"/>
        <end position="825"/>
    </location>
</feature>
<feature type="region of interest" description="Disordered" evidence="2">
    <location>
        <begin position="3063"/>
        <end position="3121"/>
    </location>
</feature>
<dbReference type="PANTHER" id="PTHR23159">
    <property type="entry name" value="CENTROSOMAL PROTEIN 2"/>
    <property type="match status" value="1"/>
</dbReference>
<feature type="compositionally biased region" description="Basic and acidic residues" evidence="2">
    <location>
        <begin position="2914"/>
        <end position="2924"/>
    </location>
</feature>
<feature type="compositionally biased region" description="Basic and acidic residues" evidence="2">
    <location>
        <begin position="2800"/>
        <end position="2812"/>
    </location>
</feature>
<dbReference type="InterPro" id="IPR011050">
    <property type="entry name" value="Pectin_lyase_fold/virulence"/>
</dbReference>
<feature type="region of interest" description="Disordered" evidence="2">
    <location>
        <begin position="3929"/>
        <end position="3949"/>
    </location>
</feature>
<feature type="region of interest" description="Disordered" evidence="2">
    <location>
        <begin position="3225"/>
        <end position="3248"/>
    </location>
</feature>
<feature type="compositionally biased region" description="Basic and acidic residues" evidence="2">
    <location>
        <begin position="3019"/>
        <end position="3033"/>
    </location>
</feature>
<feature type="compositionally biased region" description="Low complexity" evidence="2">
    <location>
        <begin position="5057"/>
        <end position="5071"/>
    </location>
</feature>
<feature type="region of interest" description="Disordered" evidence="2">
    <location>
        <begin position="3174"/>
        <end position="3204"/>
    </location>
</feature>
<feature type="compositionally biased region" description="Polar residues" evidence="2">
    <location>
        <begin position="5046"/>
        <end position="5056"/>
    </location>
</feature>
<feature type="compositionally biased region" description="Basic and acidic residues" evidence="2">
    <location>
        <begin position="5122"/>
        <end position="5135"/>
    </location>
</feature>
<feature type="coiled-coil region" evidence="1">
    <location>
        <begin position="3287"/>
        <end position="3354"/>
    </location>
</feature>
<feature type="coiled-coil region" evidence="1">
    <location>
        <begin position="3590"/>
        <end position="3646"/>
    </location>
</feature>
<feature type="compositionally biased region" description="Low complexity" evidence="2">
    <location>
        <begin position="1987"/>
        <end position="2006"/>
    </location>
</feature>
<dbReference type="PANTHER" id="PTHR23159:SF60">
    <property type="entry name" value="SPINDLE ASSEMBLY ABNORMAL PROTEIN 4"/>
    <property type="match status" value="1"/>
</dbReference>
<feature type="region of interest" description="Disordered" evidence="2">
    <location>
        <begin position="4678"/>
        <end position="4698"/>
    </location>
</feature>
<feature type="region of interest" description="Disordered" evidence="2">
    <location>
        <begin position="5667"/>
        <end position="5700"/>
    </location>
</feature>
<dbReference type="InterPro" id="IPR008638">
    <property type="entry name" value="FhaB/CdiA-like_TPS"/>
</dbReference>
<keyword evidence="1" id="KW-0175">Coiled coil</keyword>
<feature type="compositionally biased region" description="Basic and acidic residues" evidence="2">
    <location>
        <begin position="5092"/>
        <end position="5112"/>
    </location>
</feature>
<name>A0A377GXA3_9FUSO</name>
<dbReference type="Gene3D" id="2.160.20.10">
    <property type="entry name" value="Single-stranded right-handed beta-helix, Pectin lyase-like"/>
    <property type="match status" value="1"/>
</dbReference>
<dbReference type="NCBIfam" id="TIGR01731">
    <property type="entry name" value="fil_hemag_20aa"/>
    <property type="match status" value="6"/>
</dbReference>
<feature type="coiled-coil region" evidence="1">
    <location>
        <begin position="5804"/>
        <end position="5831"/>
    </location>
</feature>
<feature type="region of interest" description="Disordered" evidence="2">
    <location>
        <begin position="4491"/>
        <end position="4539"/>
    </location>
</feature>
<feature type="region of interest" description="Disordered" evidence="2">
    <location>
        <begin position="3966"/>
        <end position="3991"/>
    </location>
</feature>
<gene>
    <name evidence="4" type="primary">fhaB_2</name>
    <name evidence="4" type="ORF">NCTC10723_01074</name>
</gene>
<feature type="region of interest" description="Disordered" evidence="2">
    <location>
        <begin position="2901"/>
        <end position="2924"/>
    </location>
</feature>
<reference evidence="4 5" key="1">
    <citation type="submission" date="2018-06" db="EMBL/GenBank/DDBJ databases">
        <authorList>
            <consortium name="Pathogen Informatics"/>
            <person name="Doyle S."/>
        </authorList>
    </citation>
    <scope>NUCLEOTIDE SEQUENCE [LARGE SCALE GENOMIC DNA]</scope>
    <source>
        <strain evidence="4 5">NCTC10723</strain>
    </source>
</reference>
<dbReference type="RefSeq" id="WP_115270086.1">
    <property type="nucleotide sequence ID" value="NZ_UGGU01000003.1"/>
</dbReference>
<feature type="compositionally biased region" description="Pro residues" evidence="2">
    <location>
        <begin position="4212"/>
        <end position="4226"/>
    </location>
</feature>
<feature type="region of interest" description="Disordered" evidence="2">
    <location>
        <begin position="2235"/>
        <end position="2276"/>
    </location>
</feature>
<feature type="compositionally biased region" description="Low complexity" evidence="2">
    <location>
        <begin position="3078"/>
        <end position="3098"/>
    </location>
</feature>
<feature type="compositionally biased region" description="Polar residues" evidence="2">
    <location>
        <begin position="2261"/>
        <end position="2272"/>
    </location>
</feature>
<dbReference type="Proteomes" id="UP000255328">
    <property type="component" value="Unassembled WGS sequence"/>
</dbReference>
<evidence type="ECO:0000313" key="5">
    <source>
        <dbReference type="Proteomes" id="UP000255328"/>
    </source>
</evidence>
<dbReference type="Pfam" id="PF05860">
    <property type="entry name" value="TPS"/>
    <property type="match status" value="1"/>
</dbReference>
<feature type="compositionally biased region" description="Basic and acidic residues" evidence="2">
    <location>
        <begin position="4184"/>
        <end position="4198"/>
    </location>
</feature>
<dbReference type="Pfam" id="PF13332">
    <property type="entry name" value="Fil_haemagg_2"/>
    <property type="match status" value="3"/>
</dbReference>
<feature type="region of interest" description="Disordered" evidence="2">
    <location>
        <begin position="2775"/>
        <end position="2812"/>
    </location>
</feature>
<feature type="region of interest" description="Disordered" evidence="2">
    <location>
        <begin position="3005"/>
        <end position="3033"/>
    </location>
</feature>
<feature type="compositionally biased region" description="Basic and acidic residues" evidence="2">
    <location>
        <begin position="3174"/>
        <end position="3183"/>
    </location>
</feature>
<feature type="coiled-coil region" evidence="1">
    <location>
        <begin position="4006"/>
        <end position="4073"/>
    </location>
</feature>
<dbReference type="InterPro" id="IPR025157">
    <property type="entry name" value="Hemagglutinin_rpt"/>
</dbReference>
<feature type="region of interest" description="Disordered" evidence="2">
    <location>
        <begin position="2843"/>
        <end position="2875"/>
    </location>
</feature>
<accession>A0A377GXA3</accession>
<feature type="compositionally biased region" description="Basic and acidic residues" evidence="2">
    <location>
        <begin position="3109"/>
        <end position="3121"/>
    </location>
</feature>
<feature type="domain" description="Filamentous haemagglutinin FhaB/tRNA nuclease CdiA-like TPS" evidence="3">
    <location>
        <begin position="70"/>
        <end position="190"/>
    </location>
</feature>
<dbReference type="NCBIfam" id="TIGR01901">
    <property type="entry name" value="adhes_NPXG"/>
    <property type="match status" value="1"/>
</dbReference>
<dbReference type="SMART" id="SM00912">
    <property type="entry name" value="Haemagg_act"/>
    <property type="match status" value="1"/>
</dbReference>
<feature type="region of interest" description="Disordered" evidence="2">
    <location>
        <begin position="3733"/>
        <end position="3794"/>
    </location>
</feature>
<feature type="coiled-coil region" evidence="1">
    <location>
        <begin position="4748"/>
        <end position="4775"/>
    </location>
</feature>
<dbReference type="InterPro" id="IPR012334">
    <property type="entry name" value="Pectin_lyas_fold"/>
</dbReference>
<dbReference type="InterPro" id="IPR010069">
    <property type="entry name" value="CdiA_FHA1_rpt"/>
</dbReference>
<dbReference type="SUPFAM" id="SSF51126">
    <property type="entry name" value="Pectin lyase-like"/>
    <property type="match status" value="1"/>
</dbReference>
<organism evidence="4 5">
    <name type="scientific">Fusobacterium necrogenes</name>
    <dbReference type="NCBI Taxonomy" id="858"/>
    <lineage>
        <taxon>Bacteria</taxon>
        <taxon>Fusobacteriati</taxon>
        <taxon>Fusobacteriota</taxon>
        <taxon>Fusobacteriia</taxon>
        <taxon>Fusobacteriales</taxon>
        <taxon>Fusobacteriaceae</taxon>
        <taxon>Fusobacterium</taxon>
    </lineage>
</organism>
<feature type="compositionally biased region" description="Basic and acidic residues" evidence="2">
    <location>
        <begin position="3936"/>
        <end position="3949"/>
    </location>
</feature>
<feature type="region of interest" description="Disordered" evidence="2">
    <location>
        <begin position="3651"/>
        <end position="3696"/>
    </location>
</feature>
<feature type="region of interest" description="Disordered" evidence="2">
    <location>
        <begin position="1982"/>
        <end position="2006"/>
    </location>
</feature>
<feature type="compositionally biased region" description="Basic and acidic residues" evidence="2">
    <location>
        <begin position="4491"/>
        <end position="4507"/>
    </location>
</feature>
<feature type="region of interest" description="Disordered" evidence="2">
    <location>
        <begin position="1898"/>
        <end position="1924"/>
    </location>
</feature>
<feature type="region of interest" description="Disordered" evidence="2">
    <location>
        <begin position="2951"/>
        <end position="2975"/>
    </location>
</feature>
<keyword evidence="5" id="KW-1185">Reference proteome</keyword>
<feature type="compositionally biased region" description="Pro residues" evidence="2">
    <location>
        <begin position="4508"/>
        <end position="4517"/>
    </location>
</feature>
<proteinExistence type="predicted"/>
<protein>
    <submittedName>
        <fullName evidence="4">Filamentous hemagglutinin</fullName>
    </submittedName>
</protein>
<evidence type="ECO:0000256" key="1">
    <source>
        <dbReference type="SAM" id="Coils"/>
    </source>
</evidence>
<feature type="compositionally biased region" description="Polar residues" evidence="2">
    <location>
        <begin position="3979"/>
        <end position="3991"/>
    </location>
</feature>
<dbReference type="OrthoDB" id="78031at2"/>
<dbReference type="InterPro" id="IPR006626">
    <property type="entry name" value="PbH1"/>
</dbReference>
<feature type="coiled-coil region" evidence="1">
    <location>
        <begin position="3464"/>
        <end position="3491"/>
    </location>
</feature>